<dbReference type="InterPro" id="IPR025558">
    <property type="entry name" value="DUF4283"/>
</dbReference>
<dbReference type="AlphaFoldDB" id="A0A2U1P2R6"/>
<comment type="caution">
    <text evidence="4">The sequence shown here is derived from an EMBL/GenBank/DDBJ whole genome shotgun (WGS) entry which is preliminary data.</text>
</comment>
<feature type="compositionally biased region" description="Polar residues" evidence="1">
    <location>
        <begin position="556"/>
        <end position="572"/>
    </location>
</feature>
<dbReference type="Pfam" id="PF13966">
    <property type="entry name" value="zf-RVT"/>
    <property type="match status" value="1"/>
</dbReference>
<feature type="domain" description="DUF4283" evidence="3">
    <location>
        <begin position="308"/>
        <end position="385"/>
    </location>
</feature>
<evidence type="ECO:0000256" key="1">
    <source>
        <dbReference type="SAM" id="MobiDB-lite"/>
    </source>
</evidence>
<accession>A0A2U1P2R6</accession>
<evidence type="ECO:0000313" key="5">
    <source>
        <dbReference type="Proteomes" id="UP000245207"/>
    </source>
</evidence>
<dbReference type="PANTHER" id="PTHR31286">
    <property type="entry name" value="GLYCINE-RICH CELL WALL STRUCTURAL PROTEIN 1.8-LIKE"/>
    <property type="match status" value="1"/>
</dbReference>
<dbReference type="Pfam" id="PF14111">
    <property type="entry name" value="DUF4283"/>
    <property type="match status" value="1"/>
</dbReference>
<feature type="compositionally biased region" description="Basic residues" evidence="1">
    <location>
        <begin position="20"/>
        <end position="30"/>
    </location>
</feature>
<feature type="compositionally biased region" description="Polar residues" evidence="1">
    <location>
        <begin position="600"/>
        <end position="611"/>
    </location>
</feature>
<gene>
    <name evidence="4" type="ORF">CTI12_AA080440</name>
</gene>
<reference evidence="4 5" key="1">
    <citation type="journal article" date="2018" name="Mol. Plant">
        <title>The genome of Artemisia annua provides insight into the evolution of Asteraceae family and artemisinin biosynthesis.</title>
        <authorList>
            <person name="Shen Q."/>
            <person name="Zhang L."/>
            <person name="Liao Z."/>
            <person name="Wang S."/>
            <person name="Yan T."/>
            <person name="Shi P."/>
            <person name="Liu M."/>
            <person name="Fu X."/>
            <person name="Pan Q."/>
            <person name="Wang Y."/>
            <person name="Lv Z."/>
            <person name="Lu X."/>
            <person name="Zhang F."/>
            <person name="Jiang W."/>
            <person name="Ma Y."/>
            <person name="Chen M."/>
            <person name="Hao X."/>
            <person name="Li L."/>
            <person name="Tang Y."/>
            <person name="Lv G."/>
            <person name="Zhou Y."/>
            <person name="Sun X."/>
            <person name="Brodelius P.E."/>
            <person name="Rose J.K.C."/>
            <person name="Tang K."/>
        </authorList>
    </citation>
    <scope>NUCLEOTIDE SEQUENCE [LARGE SCALE GENOMIC DNA]</scope>
    <source>
        <strain evidence="5">cv. Huhao1</strain>
        <tissue evidence="4">Leaf</tissue>
    </source>
</reference>
<evidence type="ECO:0000259" key="3">
    <source>
        <dbReference type="Pfam" id="PF14111"/>
    </source>
</evidence>
<feature type="region of interest" description="Disordered" evidence="1">
    <location>
        <begin position="60"/>
        <end position="86"/>
    </location>
</feature>
<protein>
    <submittedName>
        <fullName evidence="4">Uncharacterized protein</fullName>
    </submittedName>
</protein>
<dbReference type="OrthoDB" id="1939300at2759"/>
<sequence>MSSDGLTHVPIDMSTGNKAPKPRGRPKGVKNRVTLKVLSPGSASVGAGALLKRLRISKKEGKGRNRCESSPIVRNGKRPNSSNAPVDDVLSKVLDKIAYDKKITSHMVFREGSNTDASSVKNDRKLKSYCSIGGNDGSFINSPIEPIVSEMEVNRDGIMDKVDGLGVNGDPMEVSNNTSKPPMADEEHGKVENVGKTSKDVKSDVSGRDAFVFGDVKSNKGILNNPPVGKSKVQFGPSLFYSSSKPWSASKVGVNAVNIESFAEKMKKGVEDRELQMQFVPQFVSTQSDGTKRIAISVEDIKKGSVECALQLFGYFVGTSMDYRIVNANLSRMWRAYGIADITKTSAGLFYFKFNNEEGMKAVLESGPWMVNNISLVLNIWEPGIWLEKVEPSTIPIWVCVYGIPMELCNGNGIGKIMSGIGKPMLMDKLTRERCLKKSGKLDFARVLVEVSASDVLPHFLEIEYPALGDRPGRVGKLELKYQWKPPQCTHCKTFGHSTAACKVRPRTDDEIATKILKETLNVSKVSADTRVDGKVDNDGFTTVGKNNKPVGVANNVKQNSHQFRSTSNAAQNRGFMNGGRSFSGYGNQKGGNKGPNQQSRNVNGGSANNQSISSKAKGSSGVSSYVQKTNLKSAPEGLVANKSGGKKGNDKNELVSKPALMSKYDANYKPKVLVRGSSSKSSANTCNENVPVSNSYQVLDDQDMVDKEDVFLNSVDEEFLSSVWPKLKSEVEEVFQSGVYPSQTIRSNWSLHQLEYFYNNCAKFGMDASVDDEDVLSENEGMAVEMKPGNGTEIVPEVVNNGTNDNTAINKRLNTQDKVAVWIKVDLLKCPLCSSVMDNHDHLFFDCDFSVKVWNHFKRLMRFEDAPNNLFSVIDILSSRTMGKSIWNIIQRLVLSAVVYHLWIERNNRIFQNKSRSFDDLCSIIREVVRLRLLSLKIKGSKNSIDAAKIWDFQVQVMVCLLLLGDFSYILMGSGISDIIMVLLSSNPFDKAFLHYCITFYSWTVLASPVWCNPSLDDIWNCLYLEIAWCSGYSAWCVPSTDDAWIFWLRFGSLYSGPTWSDLRVVKSCCYLVICCLKGCFSIFFLWRNYGGSLVCSCLWVTSVVYDSCLMARRFGDCFLFPVFMLGHTDGWITQNFIFVEYKGYSEWLLSLMVFWLSWSQMVMDYSFEGLKANCILVGVPRESCSLFPYPGFVPMGFSREGFLRRQSPLVKCSKSYISDMFPDSKMKLWSLAIKLKFMLMMVRSGVGGGFVVSPVLFGLPPEVAGDAGAFSS</sequence>
<proteinExistence type="predicted"/>
<name>A0A2U1P2R6_ARTAN</name>
<evidence type="ECO:0000259" key="2">
    <source>
        <dbReference type="Pfam" id="PF13966"/>
    </source>
</evidence>
<feature type="region of interest" description="Disordered" evidence="1">
    <location>
        <begin position="532"/>
        <end position="657"/>
    </location>
</feature>
<dbReference type="InterPro" id="IPR040256">
    <property type="entry name" value="At4g02000-like"/>
</dbReference>
<feature type="compositionally biased region" description="Low complexity" evidence="1">
    <location>
        <begin position="612"/>
        <end position="625"/>
    </location>
</feature>
<feature type="region of interest" description="Disordered" evidence="1">
    <location>
        <begin position="1"/>
        <end position="31"/>
    </location>
</feature>
<organism evidence="4 5">
    <name type="scientific">Artemisia annua</name>
    <name type="common">Sweet wormwood</name>
    <dbReference type="NCBI Taxonomy" id="35608"/>
    <lineage>
        <taxon>Eukaryota</taxon>
        <taxon>Viridiplantae</taxon>
        <taxon>Streptophyta</taxon>
        <taxon>Embryophyta</taxon>
        <taxon>Tracheophyta</taxon>
        <taxon>Spermatophyta</taxon>
        <taxon>Magnoliopsida</taxon>
        <taxon>eudicotyledons</taxon>
        <taxon>Gunneridae</taxon>
        <taxon>Pentapetalae</taxon>
        <taxon>asterids</taxon>
        <taxon>campanulids</taxon>
        <taxon>Asterales</taxon>
        <taxon>Asteraceae</taxon>
        <taxon>Asteroideae</taxon>
        <taxon>Anthemideae</taxon>
        <taxon>Artemisiinae</taxon>
        <taxon>Artemisia</taxon>
    </lineage>
</organism>
<keyword evidence="5" id="KW-1185">Reference proteome</keyword>
<feature type="domain" description="Reverse transcriptase zinc-binding" evidence="2">
    <location>
        <begin position="809"/>
        <end position="855"/>
    </location>
</feature>
<evidence type="ECO:0000313" key="4">
    <source>
        <dbReference type="EMBL" id="PWA80038.1"/>
    </source>
</evidence>
<dbReference type="EMBL" id="PKPP01001774">
    <property type="protein sequence ID" value="PWA80038.1"/>
    <property type="molecule type" value="Genomic_DNA"/>
</dbReference>
<dbReference type="InterPro" id="IPR026960">
    <property type="entry name" value="RVT-Znf"/>
</dbReference>
<dbReference type="PANTHER" id="PTHR31286:SF180">
    <property type="entry name" value="OS10G0362600 PROTEIN"/>
    <property type="match status" value="1"/>
</dbReference>
<dbReference type="Proteomes" id="UP000245207">
    <property type="component" value="Unassembled WGS sequence"/>
</dbReference>
<dbReference type="STRING" id="35608.A0A2U1P2R6"/>